<dbReference type="GeneID" id="54297638"/>
<organism evidence="3 4">
    <name type="scientific">Aplosporella prunicola CBS 121167</name>
    <dbReference type="NCBI Taxonomy" id="1176127"/>
    <lineage>
        <taxon>Eukaryota</taxon>
        <taxon>Fungi</taxon>
        <taxon>Dikarya</taxon>
        <taxon>Ascomycota</taxon>
        <taxon>Pezizomycotina</taxon>
        <taxon>Dothideomycetes</taxon>
        <taxon>Dothideomycetes incertae sedis</taxon>
        <taxon>Botryosphaeriales</taxon>
        <taxon>Aplosporellaceae</taxon>
        <taxon>Aplosporella</taxon>
    </lineage>
</organism>
<dbReference type="OrthoDB" id="3226064at2759"/>
<keyword evidence="4" id="KW-1185">Reference proteome</keyword>
<name>A0A6A6BIX6_9PEZI</name>
<feature type="compositionally biased region" description="Low complexity" evidence="1">
    <location>
        <begin position="290"/>
        <end position="305"/>
    </location>
</feature>
<dbReference type="EMBL" id="ML995481">
    <property type="protein sequence ID" value="KAF2143588.1"/>
    <property type="molecule type" value="Genomic_DNA"/>
</dbReference>
<evidence type="ECO:0000256" key="1">
    <source>
        <dbReference type="SAM" id="MobiDB-lite"/>
    </source>
</evidence>
<feature type="region of interest" description="Disordered" evidence="1">
    <location>
        <begin position="377"/>
        <end position="396"/>
    </location>
</feature>
<proteinExistence type="predicted"/>
<feature type="domain" description="F-box" evidence="2">
    <location>
        <begin position="1"/>
        <end position="48"/>
    </location>
</feature>
<dbReference type="AlphaFoldDB" id="A0A6A6BIX6"/>
<dbReference type="InterPro" id="IPR001810">
    <property type="entry name" value="F-box_dom"/>
</dbReference>
<dbReference type="SUPFAM" id="SSF81383">
    <property type="entry name" value="F-box domain"/>
    <property type="match status" value="1"/>
</dbReference>
<reference evidence="3" key="1">
    <citation type="journal article" date="2020" name="Stud. Mycol.">
        <title>101 Dothideomycetes genomes: a test case for predicting lifestyles and emergence of pathogens.</title>
        <authorList>
            <person name="Haridas S."/>
            <person name="Albert R."/>
            <person name="Binder M."/>
            <person name="Bloem J."/>
            <person name="Labutti K."/>
            <person name="Salamov A."/>
            <person name="Andreopoulos B."/>
            <person name="Baker S."/>
            <person name="Barry K."/>
            <person name="Bills G."/>
            <person name="Bluhm B."/>
            <person name="Cannon C."/>
            <person name="Castanera R."/>
            <person name="Culley D."/>
            <person name="Daum C."/>
            <person name="Ezra D."/>
            <person name="Gonzalez J."/>
            <person name="Henrissat B."/>
            <person name="Kuo A."/>
            <person name="Liang C."/>
            <person name="Lipzen A."/>
            <person name="Lutzoni F."/>
            <person name="Magnuson J."/>
            <person name="Mondo S."/>
            <person name="Nolan M."/>
            <person name="Ohm R."/>
            <person name="Pangilinan J."/>
            <person name="Park H.-J."/>
            <person name="Ramirez L."/>
            <person name="Alfaro M."/>
            <person name="Sun H."/>
            <person name="Tritt A."/>
            <person name="Yoshinaga Y."/>
            <person name="Zwiers L.-H."/>
            <person name="Turgeon B."/>
            <person name="Goodwin S."/>
            <person name="Spatafora J."/>
            <person name="Crous P."/>
            <person name="Grigoriev I."/>
        </authorList>
    </citation>
    <scope>NUCLEOTIDE SEQUENCE</scope>
    <source>
        <strain evidence="3">CBS 121167</strain>
    </source>
</reference>
<evidence type="ECO:0000313" key="4">
    <source>
        <dbReference type="Proteomes" id="UP000799438"/>
    </source>
</evidence>
<feature type="region of interest" description="Disordered" evidence="1">
    <location>
        <begin position="271"/>
        <end position="328"/>
    </location>
</feature>
<evidence type="ECO:0000313" key="3">
    <source>
        <dbReference type="EMBL" id="KAF2143588.1"/>
    </source>
</evidence>
<dbReference type="CDD" id="cd09917">
    <property type="entry name" value="F-box_SF"/>
    <property type="match status" value="1"/>
</dbReference>
<gene>
    <name evidence="3" type="ORF">K452DRAFT_285624</name>
</gene>
<feature type="compositionally biased region" description="Acidic residues" evidence="1">
    <location>
        <begin position="277"/>
        <end position="289"/>
    </location>
</feature>
<dbReference type="PROSITE" id="PS50181">
    <property type="entry name" value="FBOX"/>
    <property type="match status" value="1"/>
</dbReference>
<evidence type="ECO:0000259" key="2">
    <source>
        <dbReference type="PROSITE" id="PS50181"/>
    </source>
</evidence>
<dbReference type="Gene3D" id="1.20.1280.50">
    <property type="match status" value="1"/>
</dbReference>
<protein>
    <recommendedName>
        <fullName evidence="2">F-box domain-containing protein</fullName>
    </recommendedName>
</protein>
<accession>A0A6A6BIX6</accession>
<dbReference type="RefSeq" id="XP_033399300.1">
    <property type="nucleotide sequence ID" value="XM_033540142.1"/>
</dbReference>
<dbReference type="Pfam" id="PF00646">
    <property type="entry name" value="F-box"/>
    <property type="match status" value="1"/>
</dbReference>
<dbReference type="SMART" id="SM00256">
    <property type="entry name" value="FBOX"/>
    <property type="match status" value="1"/>
</dbReference>
<dbReference type="Proteomes" id="UP000799438">
    <property type="component" value="Unassembled WGS sequence"/>
</dbReference>
<dbReference type="InterPro" id="IPR036047">
    <property type="entry name" value="F-box-like_dom_sf"/>
</dbReference>
<sequence>MTCIFDLSNELLQHVLLHVEPTDLGRLSRTCQTFHTFIKGNHLLWKETYLRYFDNPPRGKDDPEVSWETELPRFVALDKLLSTKDSEVKKSNFSSIASAVCDLVATQANTNNNTQPNLNAAFLSNHFTNQANTDTLLHGSSLFTQAAGTPIQSSFSTPEQRQLSAKLHVLHGIPQHGSSAQPGQQPIDAYARSRVYDLRRYTAATTWGPFMGDGSLRVDWEAMESILIVLTSNMRRFSERTYGRFQPIWYAPFQGAAPHTFREISGAEYLVSSGGEDSGDEDGDEEDASSDSTSASASTPTAASTPMPPSSSTPLLPSPHHDPHQRIDSLTTLTPSLPLSQQDPYAVTGTYLRLVCFLDYTDLYAFNFERDDDLSTPITHNRRPSSSTINSTSTLHPREPLTTQEALRFIHLKLRPTAITPPGPTDSPRLPVVHFRGTSRAMHAPWDADARSAVRGSVRMTREGEVRWTTFSVFDGEERWRSETVQVGGVGSGRGSLGSWFDKDYDPYGPAGPTAFWKVSNELLHGGAGNGAVGVLPL</sequence>